<comment type="subcellular location">
    <subcellularLocation>
        <location evidence="1">Cell membrane</location>
        <topology evidence="1">Multi-pass membrane protein</topology>
    </subcellularLocation>
</comment>
<keyword evidence="2" id="KW-1003">Cell membrane</keyword>
<dbReference type="GO" id="GO:0009055">
    <property type="term" value="F:electron transfer activity"/>
    <property type="evidence" value="ECO:0007669"/>
    <property type="project" value="InterPro"/>
</dbReference>
<dbReference type="PANTHER" id="PTHR30485">
    <property type="entry name" value="NI/FE-HYDROGENASE 1 B-TYPE CYTOCHROME SUBUNIT"/>
    <property type="match status" value="1"/>
</dbReference>
<accession>A0A0F9U3H5</accession>
<feature type="transmembrane region" description="Helical" evidence="6">
    <location>
        <begin position="12"/>
        <end position="28"/>
    </location>
</feature>
<dbReference type="GO" id="GO:0022904">
    <property type="term" value="P:respiratory electron transport chain"/>
    <property type="evidence" value="ECO:0007669"/>
    <property type="project" value="InterPro"/>
</dbReference>
<sequence length="205" mass="22370">MMTRVWDPVVRLFHWVLVVVFAISWLTADELQRVHEIAGYVVAGLVAFRLVWGLVGSRYVRFAQFLRGPATTLAYLGDMARGRERRYLGHNPAAAAMIVALLVTLSGTAFSGWLMEEPSRVAMLADLPQIVTAAHADEEGGKVRDGGAETDGPLKEVHEVLANLMLLLIALHLGGVVLASFRHHENLVRAMITGNKRAPGPSDIA</sequence>
<dbReference type="InterPro" id="IPR016174">
    <property type="entry name" value="Di-haem_cyt_TM"/>
</dbReference>
<evidence type="ECO:0000256" key="2">
    <source>
        <dbReference type="ARBA" id="ARBA00022475"/>
    </source>
</evidence>
<dbReference type="GO" id="GO:0020037">
    <property type="term" value="F:heme binding"/>
    <property type="evidence" value="ECO:0007669"/>
    <property type="project" value="TreeGrafter"/>
</dbReference>
<dbReference type="GO" id="GO:0005886">
    <property type="term" value="C:plasma membrane"/>
    <property type="evidence" value="ECO:0007669"/>
    <property type="project" value="UniProtKB-SubCell"/>
</dbReference>
<dbReference type="Pfam" id="PF01292">
    <property type="entry name" value="Ni_hydr_CYTB"/>
    <property type="match status" value="1"/>
</dbReference>
<keyword evidence="5 6" id="KW-0472">Membrane</keyword>
<evidence type="ECO:0000256" key="1">
    <source>
        <dbReference type="ARBA" id="ARBA00004651"/>
    </source>
</evidence>
<dbReference type="AlphaFoldDB" id="A0A0F9U3H5"/>
<dbReference type="Gene3D" id="1.20.950.20">
    <property type="entry name" value="Transmembrane di-heme cytochromes, Chain C"/>
    <property type="match status" value="1"/>
</dbReference>
<dbReference type="PANTHER" id="PTHR30485:SF2">
    <property type="entry name" value="BLL0597 PROTEIN"/>
    <property type="match status" value="1"/>
</dbReference>
<evidence type="ECO:0000313" key="8">
    <source>
        <dbReference type="EMBL" id="KKN86154.1"/>
    </source>
</evidence>
<gene>
    <name evidence="8" type="ORF">LCGC14_0271910</name>
</gene>
<keyword evidence="3 6" id="KW-0812">Transmembrane</keyword>
<feature type="transmembrane region" description="Helical" evidence="6">
    <location>
        <begin position="160"/>
        <end position="181"/>
    </location>
</feature>
<feature type="transmembrane region" description="Helical" evidence="6">
    <location>
        <begin position="93"/>
        <end position="114"/>
    </location>
</feature>
<reference evidence="8" key="1">
    <citation type="journal article" date="2015" name="Nature">
        <title>Complex archaea that bridge the gap between prokaryotes and eukaryotes.</title>
        <authorList>
            <person name="Spang A."/>
            <person name="Saw J.H."/>
            <person name="Jorgensen S.L."/>
            <person name="Zaremba-Niedzwiedzka K."/>
            <person name="Martijn J."/>
            <person name="Lind A.E."/>
            <person name="van Eijk R."/>
            <person name="Schleper C."/>
            <person name="Guy L."/>
            <person name="Ettema T.J."/>
        </authorList>
    </citation>
    <scope>NUCLEOTIDE SEQUENCE</scope>
</reference>
<dbReference type="SUPFAM" id="SSF81342">
    <property type="entry name" value="Transmembrane di-heme cytochromes"/>
    <property type="match status" value="1"/>
</dbReference>
<name>A0A0F9U3H5_9ZZZZ</name>
<evidence type="ECO:0000259" key="7">
    <source>
        <dbReference type="Pfam" id="PF01292"/>
    </source>
</evidence>
<dbReference type="InterPro" id="IPR051542">
    <property type="entry name" value="Hydrogenase_cytochrome"/>
</dbReference>
<evidence type="ECO:0000256" key="5">
    <source>
        <dbReference type="ARBA" id="ARBA00023136"/>
    </source>
</evidence>
<keyword evidence="4 6" id="KW-1133">Transmembrane helix</keyword>
<dbReference type="EMBL" id="LAZR01000151">
    <property type="protein sequence ID" value="KKN86154.1"/>
    <property type="molecule type" value="Genomic_DNA"/>
</dbReference>
<evidence type="ECO:0000256" key="3">
    <source>
        <dbReference type="ARBA" id="ARBA00022692"/>
    </source>
</evidence>
<feature type="transmembrane region" description="Helical" evidence="6">
    <location>
        <begin position="40"/>
        <end position="60"/>
    </location>
</feature>
<dbReference type="InterPro" id="IPR011577">
    <property type="entry name" value="Cyt_b561_bac/Ni-Hgenase"/>
</dbReference>
<organism evidence="8">
    <name type="scientific">marine sediment metagenome</name>
    <dbReference type="NCBI Taxonomy" id="412755"/>
    <lineage>
        <taxon>unclassified sequences</taxon>
        <taxon>metagenomes</taxon>
        <taxon>ecological metagenomes</taxon>
    </lineage>
</organism>
<protein>
    <recommendedName>
        <fullName evidence="7">Cytochrome b561 bacterial/Ni-hydrogenase domain-containing protein</fullName>
    </recommendedName>
</protein>
<evidence type="ECO:0000256" key="6">
    <source>
        <dbReference type="SAM" id="Phobius"/>
    </source>
</evidence>
<evidence type="ECO:0000256" key="4">
    <source>
        <dbReference type="ARBA" id="ARBA00022989"/>
    </source>
</evidence>
<feature type="domain" description="Cytochrome b561 bacterial/Ni-hydrogenase" evidence="7">
    <location>
        <begin position="5"/>
        <end position="194"/>
    </location>
</feature>
<proteinExistence type="predicted"/>
<comment type="caution">
    <text evidence="8">The sequence shown here is derived from an EMBL/GenBank/DDBJ whole genome shotgun (WGS) entry which is preliminary data.</text>
</comment>